<evidence type="ECO:0000313" key="7">
    <source>
        <dbReference type="EMBL" id="UJF33228.1"/>
    </source>
</evidence>
<feature type="domain" description="Flagellin N-terminal" evidence="5">
    <location>
        <begin position="8"/>
        <end position="142"/>
    </location>
</feature>
<comment type="similarity">
    <text evidence="2">Belongs to the bacterial flagellin family.</text>
</comment>
<dbReference type="SUPFAM" id="SSF64518">
    <property type="entry name" value="Phase 1 flagellin"/>
    <property type="match status" value="1"/>
</dbReference>
<keyword evidence="4" id="KW-0175">Coiled coil</keyword>
<comment type="subcellular location">
    <subcellularLocation>
        <location evidence="1">Bacterial flagellum</location>
    </subcellularLocation>
</comment>
<gene>
    <name evidence="7" type="primary">flgL</name>
    <name evidence="7" type="ORF">L0M14_27460</name>
</gene>
<feature type="coiled-coil region" evidence="4">
    <location>
        <begin position="247"/>
        <end position="274"/>
    </location>
</feature>
<evidence type="ECO:0000313" key="8">
    <source>
        <dbReference type="Proteomes" id="UP001649230"/>
    </source>
</evidence>
<dbReference type="Gene3D" id="1.20.1330.10">
    <property type="entry name" value="f41 fragment of flagellin, N-terminal domain"/>
    <property type="match status" value="1"/>
</dbReference>
<dbReference type="InterPro" id="IPR013384">
    <property type="entry name" value="Flagell_FlgL"/>
</dbReference>
<protein>
    <submittedName>
        <fullName evidence="7">Flagellar hook-associated protein FlgL</fullName>
    </submittedName>
</protein>
<evidence type="ECO:0000256" key="4">
    <source>
        <dbReference type="SAM" id="Coils"/>
    </source>
</evidence>
<evidence type="ECO:0000259" key="6">
    <source>
        <dbReference type="Pfam" id="PF00700"/>
    </source>
</evidence>
<feature type="domain" description="Flagellin C-terminal" evidence="6">
    <location>
        <begin position="223"/>
        <end position="306"/>
    </location>
</feature>
<dbReference type="Proteomes" id="UP001649230">
    <property type="component" value="Chromosome"/>
</dbReference>
<keyword evidence="7" id="KW-0969">Cilium</keyword>
<evidence type="ECO:0000259" key="5">
    <source>
        <dbReference type="Pfam" id="PF00669"/>
    </source>
</evidence>
<dbReference type="Pfam" id="PF00669">
    <property type="entry name" value="Flagellin_N"/>
    <property type="match status" value="1"/>
</dbReference>
<sequence length="307" mass="33434">MSLRVTQSMTTTQMLGNLNNNLIRMNAMQNQLSTGRKINKPSDDPVGITYSLRYRGELNANEQYTKNVDSASSWLDNSDTVLDSANTVLQRIRELAVQGSNSSNDQTALNSIKNEVGELYSQLVDVGNTKFNGKYILNGQKTDVQPYSKVDLTDTSGAAKAYTNNTDTGEIPFELGSGTTIPINITGSEALGSSTDDDNAFKIIQDLYDALGAGNTTGVSATLDRIDTRMNKILESRSQVGARTNRVDLIKNRLSDTNTNLETLKSNAEDANMSEVIINLQTSENVYQASLSTGSKLIQSSLVDYLK</sequence>
<evidence type="ECO:0000256" key="2">
    <source>
        <dbReference type="ARBA" id="ARBA00005709"/>
    </source>
</evidence>
<dbReference type="RefSeq" id="WP_235119566.1">
    <property type="nucleotide sequence ID" value="NZ_CP090978.1"/>
</dbReference>
<dbReference type="PANTHER" id="PTHR42792:SF1">
    <property type="entry name" value="FLAGELLAR HOOK-ASSOCIATED PROTEIN 3"/>
    <property type="match status" value="1"/>
</dbReference>
<keyword evidence="7" id="KW-0966">Cell projection</keyword>
<reference evidence="7 8" key="1">
    <citation type="journal article" date="2024" name="Int. J. Syst. Evol. Microbiol.">
        <title>Paenibacillus hexagrammi sp. nov., a novel bacterium isolated from the gut content of Hexagrammos agrammus.</title>
        <authorList>
            <person name="Jung H.K."/>
            <person name="Kim D.G."/>
            <person name="Zin H."/>
            <person name="Park J."/>
            <person name="Jung H."/>
            <person name="Kim Y.O."/>
            <person name="Kong H.J."/>
            <person name="Kim J.W."/>
            <person name="Kim Y.S."/>
        </authorList>
    </citation>
    <scope>NUCLEOTIDE SEQUENCE [LARGE SCALE GENOMIC DNA]</scope>
    <source>
        <strain evidence="7 8">YPD9-1</strain>
    </source>
</reference>
<dbReference type="InterPro" id="IPR001492">
    <property type="entry name" value="Flagellin"/>
</dbReference>
<evidence type="ECO:0000256" key="3">
    <source>
        <dbReference type="ARBA" id="ARBA00023143"/>
    </source>
</evidence>
<organism evidence="7 8">
    <name type="scientific">Paenibacillus hexagrammi</name>
    <dbReference type="NCBI Taxonomy" id="2908839"/>
    <lineage>
        <taxon>Bacteria</taxon>
        <taxon>Bacillati</taxon>
        <taxon>Bacillota</taxon>
        <taxon>Bacilli</taxon>
        <taxon>Bacillales</taxon>
        <taxon>Paenibacillaceae</taxon>
        <taxon>Paenibacillus</taxon>
    </lineage>
</organism>
<accession>A0ABY3SGR4</accession>
<evidence type="ECO:0000256" key="1">
    <source>
        <dbReference type="ARBA" id="ARBA00004365"/>
    </source>
</evidence>
<dbReference type="Pfam" id="PF00700">
    <property type="entry name" value="Flagellin_C"/>
    <property type="match status" value="1"/>
</dbReference>
<keyword evidence="3" id="KW-0975">Bacterial flagellum</keyword>
<dbReference type="InterPro" id="IPR046358">
    <property type="entry name" value="Flagellin_C"/>
</dbReference>
<dbReference type="InterPro" id="IPR001029">
    <property type="entry name" value="Flagellin_N"/>
</dbReference>
<dbReference type="EMBL" id="CP090978">
    <property type="protein sequence ID" value="UJF33228.1"/>
    <property type="molecule type" value="Genomic_DNA"/>
</dbReference>
<dbReference type="PANTHER" id="PTHR42792">
    <property type="entry name" value="FLAGELLIN"/>
    <property type="match status" value="1"/>
</dbReference>
<keyword evidence="8" id="KW-1185">Reference proteome</keyword>
<dbReference type="PRINTS" id="PR00207">
    <property type="entry name" value="FLAGELLIN"/>
</dbReference>
<keyword evidence="7" id="KW-0282">Flagellum</keyword>
<name>A0ABY3SGR4_9BACL</name>
<dbReference type="NCBIfam" id="TIGR02550">
    <property type="entry name" value="flagell_flgL"/>
    <property type="match status" value="1"/>
</dbReference>
<proteinExistence type="inferred from homology"/>